<dbReference type="Proteomes" id="UP001642540">
    <property type="component" value="Unassembled WGS sequence"/>
</dbReference>
<protein>
    <submittedName>
        <fullName evidence="1">Uncharacterized protein</fullName>
    </submittedName>
</protein>
<evidence type="ECO:0000313" key="2">
    <source>
        <dbReference type="Proteomes" id="UP001642540"/>
    </source>
</evidence>
<accession>A0ABP1RBY7</accession>
<keyword evidence="2" id="KW-1185">Reference proteome</keyword>
<reference evidence="1 2" key="1">
    <citation type="submission" date="2024-08" db="EMBL/GenBank/DDBJ databases">
        <authorList>
            <person name="Cucini C."/>
            <person name="Frati F."/>
        </authorList>
    </citation>
    <scope>NUCLEOTIDE SEQUENCE [LARGE SCALE GENOMIC DNA]</scope>
</reference>
<name>A0ABP1RBY7_9HEXA</name>
<dbReference type="EMBL" id="CAXLJM020000066">
    <property type="protein sequence ID" value="CAL8121708.1"/>
    <property type="molecule type" value="Genomic_DNA"/>
</dbReference>
<organism evidence="1 2">
    <name type="scientific">Orchesella dallaii</name>
    <dbReference type="NCBI Taxonomy" id="48710"/>
    <lineage>
        <taxon>Eukaryota</taxon>
        <taxon>Metazoa</taxon>
        <taxon>Ecdysozoa</taxon>
        <taxon>Arthropoda</taxon>
        <taxon>Hexapoda</taxon>
        <taxon>Collembola</taxon>
        <taxon>Entomobryomorpha</taxon>
        <taxon>Entomobryoidea</taxon>
        <taxon>Orchesellidae</taxon>
        <taxon>Orchesellinae</taxon>
        <taxon>Orchesella</taxon>
    </lineage>
</organism>
<sequence>MKLKTTEFYNWKVFFVAAVFGTFSKVDVFAEKVSPIKSSSASSSSVNRGTSDINHSLGKGIPANVLLEIGSLDDHLKCFPKLLCTIYQDDSITRRGFVNATELGVAYLKLLRAAHYTSPTVPTSTTTTKA</sequence>
<gene>
    <name evidence="1" type="ORF">ODALV1_LOCUS19502</name>
</gene>
<proteinExistence type="predicted"/>
<comment type="caution">
    <text evidence="1">The sequence shown here is derived from an EMBL/GenBank/DDBJ whole genome shotgun (WGS) entry which is preliminary data.</text>
</comment>
<evidence type="ECO:0000313" key="1">
    <source>
        <dbReference type="EMBL" id="CAL8121708.1"/>
    </source>
</evidence>